<feature type="compositionally biased region" description="Low complexity" evidence="1">
    <location>
        <begin position="125"/>
        <end position="143"/>
    </location>
</feature>
<feature type="non-terminal residue" evidence="3">
    <location>
        <position position="221"/>
    </location>
</feature>
<dbReference type="EMBL" id="CAJVPS010027037">
    <property type="protein sequence ID" value="CAG8723058.1"/>
    <property type="molecule type" value="Genomic_DNA"/>
</dbReference>
<feature type="region of interest" description="Disordered" evidence="1">
    <location>
        <begin position="96"/>
        <end position="143"/>
    </location>
</feature>
<feature type="compositionally biased region" description="Low complexity" evidence="1">
    <location>
        <begin position="40"/>
        <end position="50"/>
    </location>
</feature>
<accession>A0A9N9I6T5</accession>
<reference evidence="3" key="1">
    <citation type="submission" date="2021-06" db="EMBL/GenBank/DDBJ databases">
        <authorList>
            <person name="Kallberg Y."/>
            <person name="Tangrot J."/>
            <person name="Rosling A."/>
        </authorList>
    </citation>
    <scope>NUCLEOTIDE SEQUENCE</scope>
    <source>
        <strain evidence="3">FL130A</strain>
    </source>
</reference>
<evidence type="ECO:0000313" key="3">
    <source>
        <dbReference type="EMBL" id="CAG8723058.1"/>
    </source>
</evidence>
<name>A0A9N9I6T5_9GLOM</name>
<dbReference type="AlphaFoldDB" id="A0A9N9I6T5"/>
<comment type="caution">
    <text evidence="3">The sequence shown here is derived from an EMBL/GenBank/DDBJ whole genome shotgun (WGS) entry which is preliminary data.</text>
</comment>
<organism evidence="3 4">
    <name type="scientific">Ambispora leptoticha</name>
    <dbReference type="NCBI Taxonomy" id="144679"/>
    <lineage>
        <taxon>Eukaryota</taxon>
        <taxon>Fungi</taxon>
        <taxon>Fungi incertae sedis</taxon>
        <taxon>Mucoromycota</taxon>
        <taxon>Glomeromycotina</taxon>
        <taxon>Glomeromycetes</taxon>
        <taxon>Archaeosporales</taxon>
        <taxon>Ambisporaceae</taxon>
        <taxon>Ambispora</taxon>
    </lineage>
</organism>
<dbReference type="Proteomes" id="UP000789508">
    <property type="component" value="Unassembled WGS sequence"/>
</dbReference>
<feature type="region of interest" description="Disordered" evidence="1">
    <location>
        <begin position="1"/>
        <end position="51"/>
    </location>
</feature>
<keyword evidence="2" id="KW-0472">Membrane</keyword>
<proteinExistence type="predicted"/>
<feature type="compositionally biased region" description="Low complexity" evidence="1">
    <location>
        <begin position="98"/>
        <end position="118"/>
    </location>
</feature>
<protein>
    <submittedName>
        <fullName evidence="3">12294_t:CDS:1</fullName>
    </submittedName>
</protein>
<evidence type="ECO:0000313" key="4">
    <source>
        <dbReference type="Proteomes" id="UP000789508"/>
    </source>
</evidence>
<evidence type="ECO:0000256" key="2">
    <source>
        <dbReference type="SAM" id="Phobius"/>
    </source>
</evidence>
<feature type="compositionally biased region" description="Polar residues" evidence="1">
    <location>
        <begin position="8"/>
        <end position="39"/>
    </location>
</feature>
<keyword evidence="2" id="KW-1133">Transmembrane helix</keyword>
<keyword evidence="2" id="KW-0812">Transmembrane</keyword>
<gene>
    <name evidence="3" type="ORF">ALEPTO_LOCUS12328</name>
</gene>
<keyword evidence="4" id="KW-1185">Reference proteome</keyword>
<evidence type="ECO:0000256" key="1">
    <source>
        <dbReference type="SAM" id="MobiDB-lite"/>
    </source>
</evidence>
<feature type="transmembrane region" description="Helical" evidence="2">
    <location>
        <begin position="180"/>
        <end position="202"/>
    </location>
</feature>
<sequence>SPPPVNPSSPTATVTNPLTSPFPVNSSPSTAAPLTQTTISSSSPVNSLPSTAAVSSMQTSISSQPTSIATSPLISPTQQSSKSSINIISVQWNPETGSNKSKVTATTTTATNADSSSNIPSFNKGTTNTGSRATSSTSSVDNSSNNANRFSFKLCGIDEPVYTEISKLYNGTDSRYKARFLWNGFFIPYLYLEMFISFPAVIKGSKDHRRKKLVSDSERHG</sequence>